<name>A0ABV7YVS4_9BACT</name>
<keyword evidence="2" id="KW-0645">Protease</keyword>
<dbReference type="Pfam" id="PF02617">
    <property type="entry name" value="ClpS"/>
    <property type="match status" value="1"/>
</dbReference>
<dbReference type="RefSeq" id="WP_379836364.1">
    <property type="nucleotide sequence ID" value="NZ_JBHRYQ010000001.1"/>
</dbReference>
<dbReference type="Gene3D" id="3.30.1390.10">
    <property type="match status" value="1"/>
</dbReference>
<proteinExistence type="predicted"/>
<dbReference type="InterPro" id="IPR003769">
    <property type="entry name" value="ClpS_core"/>
</dbReference>
<accession>A0ABV7YVS4</accession>
<protein>
    <submittedName>
        <fullName evidence="2">ATP-dependent Clp protease adaptor ClpS</fullName>
    </submittedName>
</protein>
<keyword evidence="3" id="KW-1185">Reference proteome</keyword>
<feature type="domain" description="Adaptor protein ClpS core" evidence="1">
    <location>
        <begin position="23"/>
        <end position="80"/>
    </location>
</feature>
<comment type="caution">
    <text evidence="2">The sequence shown here is derived from an EMBL/GenBank/DDBJ whole genome shotgun (WGS) entry which is preliminary data.</text>
</comment>
<organism evidence="2 3">
    <name type="scientific">Lacihabitans lacunae</name>
    <dbReference type="NCBI Taxonomy" id="1028214"/>
    <lineage>
        <taxon>Bacteria</taxon>
        <taxon>Pseudomonadati</taxon>
        <taxon>Bacteroidota</taxon>
        <taxon>Cytophagia</taxon>
        <taxon>Cytophagales</taxon>
        <taxon>Leadbetterellaceae</taxon>
        <taxon>Lacihabitans</taxon>
    </lineage>
</organism>
<dbReference type="GO" id="GO:0008233">
    <property type="term" value="F:peptidase activity"/>
    <property type="evidence" value="ECO:0007669"/>
    <property type="project" value="UniProtKB-KW"/>
</dbReference>
<dbReference type="InterPro" id="IPR014719">
    <property type="entry name" value="Ribosomal_bL12_C/ClpS-like"/>
</dbReference>
<dbReference type="Proteomes" id="UP001595616">
    <property type="component" value="Unassembled WGS sequence"/>
</dbReference>
<reference evidence="3" key="1">
    <citation type="journal article" date="2019" name="Int. J. Syst. Evol. Microbiol.">
        <title>The Global Catalogue of Microorganisms (GCM) 10K type strain sequencing project: providing services to taxonomists for standard genome sequencing and annotation.</title>
        <authorList>
            <consortium name="The Broad Institute Genomics Platform"/>
            <consortium name="The Broad Institute Genome Sequencing Center for Infectious Disease"/>
            <person name="Wu L."/>
            <person name="Ma J."/>
        </authorList>
    </citation>
    <scope>NUCLEOTIDE SEQUENCE [LARGE SCALE GENOMIC DNA]</scope>
    <source>
        <strain evidence="3">CECT 7956</strain>
    </source>
</reference>
<dbReference type="SUPFAM" id="SSF54736">
    <property type="entry name" value="ClpS-like"/>
    <property type="match status" value="1"/>
</dbReference>
<evidence type="ECO:0000313" key="2">
    <source>
        <dbReference type="EMBL" id="MFC3810323.1"/>
    </source>
</evidence>
<gene>
    <name evidence="2" type="ORF">ACFOOI_06630</name>
</gene>
<keyword evidence="2" id="KW-0378">Hydrolase</keyword>
<sequence length="97" mass="10949">MKYAPDTDVEVLEEVDIDVDQVKLYAIVVFNDDVNSFDHVIATLMELCEHSKEQAEQCTLIIHFKGKCAVKNGDLDELTPIRNAICKRGISAEILLR</sequence>
<evidence type="ECO:0000259" key="1">
    <source>
        <dbReference type="Pfam" id="PF02617"/>
    </source>
</evidence>
<dbReference type="EMBL" id="JBHRYQ010000001">
    <property type="protein sequence ID" value="MFC3810323.1"/>
    <property type="molecule type" value="Genomic_DNA"/>
</dbReference>
<evidence type="ECO:0000313" key="3">
    <source>
        <dbReference type="Proteomes" id="UP001595616"/>
    </source>
</evidence>
<dbReference type="GO" id="GO:0006508">
    <property type="term" value="P:proteolysis"/>
    <property type="evidence" value="ECO:0007669"/>
    <property type="project" value="UniProtKB-KW"/>
</dbReference>